<proteinExistence type="predicted"/>
<dbReference type="Gene3D" id="3.10.580.10">
    <property type="entry name" value="CBS-domain"/>
    <property type="match status" value="2"/>
</dbReference>
<evidence type="ECO:0000313" key="6">
    <source>
        <dbReference type="Proteomes" id="UP000245934"/>
    </source>
</evidence>
<keyword evidence="6" id="KW-1185">Reference proteome</keyword>
<dbReference type="GO" id="GO:0009086">
    <property type="term" value="P:methionine biosynthetic process"/>
    <property type="evidence" value="ECO:0007669"/>
    <property type="project" value="UniProtKB-KW"/>
</dbReference>
<keyword evidence="2" id="KW-0028">Amino-acid biosynthesis</keyword>
<dbReference type="RefSeq" id="WP_109939690.1">
    <property type="nucleotide sequence ID" value="NZ_QGMZ01000008.1"/>
</dbReference>
<dbReference type="EMBL" id="QGMZ01000008">
    <property type="protein sequence ID" value="PWR75625.1"/>
    <property type="molecule type" value="Genomic_DNA"/>
</dbReference>
<evidence type="ECO:0000256" key="1">
    <source>
        <dbReference type="ARBA" id="ARBA00022737"/>
    </source>
</evidence>
<evidence type="ECO:0000313" key="5">
    <source>
        <dbReference type="EMBL" id="PWR75625.1"/>
    </source>
</evidence>
<evidence type="ECO:0000259" key="4">
    <source>
        <dbReference type="PROSITE" id="PS51371"/>
    </source>
</evidence>
<organism evidence="5 6">
    <name type="scientific">Methanospirillum stamsii</name>
    <dbReference type="NCBI Taxonomy" id="1277351"/>
    <lineage>
        <taxon>Archaea</taxon>
        <taxon>Methanobacteriati</taxon>
        <taxon>Methanobacteriota</taxon>
        <taxon>Stenosarchaea group</taxon>
        <taxon>Methanomicrobia</taxon>
        <taxon>Methanomicrobiales</taxon>
        <taxon>Methanospirillaceae</taxon>
        <taxon>Methanospirillum</taxon>
    </lineage>
</organism>
<sequence>MLVSDLMTAPVHAAKPYDTVSYARNLMLKHRISRILIVDDGRALGIVTKKDIGYRLRKNDPDWRFRLIDNEPLNRVMSGDIVSLSPDSSIRDALLLMITHKISGAPVIDLGIILGILTRTDVLRSQIVRELDVPVRELMHKPVVVTSSHSSAHVVDLMKKGEGAVIVVDDGSPVGIITDTDLAFYEERPDHAGSGTASGIMRSIIPSLPETARTGDAVALMQKNACTCVIVTGETGIIGIITRDDIIREVVL</sequence>
<dbReference type="InterPro" id="IPR051462">
    <property type="entry name" value="CBS_domain-containing"/>
</dbReference>
<dbReference type="InterPro" id="IPR046342">
    <property type="entry name" value="CBS_dom_sf"/>
</dbReference>
<keyword evidence="3" id="KW-0129">CBS domain</keyword>
<dbReference type="PROSITE" id="PS51371">
    <property type="entry name" value="CBS"/>
    <property type="match status" value="4"/>
</dbReference>
<feature type="domain" description="CBS" evidence="4">
    <location>
        <begin position="7"/>
        <end position="62"/>
    </location>
</feature>
<feature type="domain" description="CBS" evidence="4">
    <location>
        <begin position="201"/>
        <end position="252"/>
    </location>
</feature>
<dbReference type="PANTHER" id="PTHR48108">
    <property type="entry name" value="CBS DOMAIN-CONTAINING PROTEIN CBSX2, CHLOROPLASTIC"/>
    <property type="match status" value="1"/>
</dbReference>
<evidence type="ECO:0000256" key="2">
    <source>
        <dbReference type="ARBA" id="ARBA00023167"/>
    </source>
</evidence>
<evidence type="ECO:0000256" key="3">
    <source>
        <dbReference type="PROSITE-ProRule" id="PRU00703"/>
    </source>
</evidence>
<dbReference type="InterPro" id="IPR000644">
    <property type="entry name" value="CBS_dom"/>
</dbReference>
<dbReference type="SUPFAM" id="SSF54631">
    <property type="entry name" value="CBS-domain pair"/>
    <property type="match status" value="2"/>
</dbReference>
<dbReference type="CDD" id="cd02205">
    <property type="entry name" value="CBS_pair_SF"/>
    <property type="match status" value="1"/>
</dbReference>
<dbReference type="SMART" id="SM00116">
    <property type="entry name" value="CBS"/>
    <property type="match status" value="4"/>
</dbReference>
<dbReference type="Proteomes" id="UP000245934">
    <property type="component" value="Unassembled WGS sequence"/>
</dbReference>
<protein>
    <recommendedName>
        <fullName evidence="4">CBS domain-containing protein</fullName>
    </recommendedName>
</protein>
<keyword evidence="2" id="KW-0486">Methionine biosynthesis</keyword>
<name>A0A2V2NAJ6_9EURY</name>
<keyword evidence="1" id="KW-0677">Repeat</keyword>
<feature type="domain" description="CBS" evidence="4">
    <location>
        <begin position="138"/>
        <end position="193"/>
    </location>
</feature>
<dbReference type="AlphaFoldDB" id="A0A2V2NAJ6"/>
<dbReference type="Pfam" id="PF00571">
    <property type="entry name" value="CBS"/>
    <property type="match status" value="4"/>
</dbReference>
<gene>
    <name evidence="5" type="ORF">DLD82_03305</name>
</gene>
<accession>A0A2V2NAJ6</accession>
<dbReference type="OrthoDB" id="8919at2157"/>
<comment type="caution">
    <text evidence="5">The sequence shown here is derived from an EMBL/GenBank/DDBJ whole genome shotgun (WGS) entry which is preliminary data.</text>
</comment>
<feature type="domain" description="CBS" evidence="4">
    <location>
        <begin position="77"/>
        <end position="133"/>
    </location>
</feature>
<reference evidence="5 6" key="1">
    <citation type="submission" date="2018-05" db="EMBL/GenBank/DDBJ databases">
        <title>Draft genome of Methanospirillum stamsii Pt1.</title>
        <authorList>
            <person name="Dueholm M.S."/>
            <person name="Nielsen P.H."/>
            <person name="Bakmann L.F."/>
            <person name="Otzen D.E."/>
        </authorList>
    </citation>
    <scope>NUCLEOTIDE SEQUENCE [LARGE SCALE GENOMIC DNA]</scope>
    <source>
        <strain evidence="5 6">Pt1</strain>
    </source>
</reference>
<dbReference type="PANTHER" id="PTHR48108:SF26">
    <property type="entry name" value="CBS DOMAIN-CONTAINING PROTEIN DDB_G0289609"/>
    <property type="match status" value="1"/>
</dbReference>